<feature type="domain" description="SHOCT" evidence="1">
    <location>
        <begin position="2"/>
        <end position="29"/>
    </location>
</feature>
<sequence length="32" mass="3707">MEQLRQLAELRDAGILSEEEFTSKKAEILARM</sequence>
<dbReference type="RefSeq" id="WP_181890396.1">
    <property type="nucleotide sequence ID" value="NZ_CP108125.1"/>
</dbReference>
<organism evidence="2 3">
    <name type="scientific">Streptomyces nigra</name>
    <dbReference type="NCBI Taxonomy" id="1827580"/>
    <lineage>
        <taxon>Bacteria</taxon>
        <taxon>Bacillati</taxon>
        <taxon>Actinomycetota</taxon>
        <taxon>Actinomycetes</taxon>
        <taxon>Kitasatosporales</taxon>
        <taxon>Streptomycetaceae</taxon>
        <taxon>Streptomyces</taxon>
    </lineage>
</organism>
<dbReference type="Proteomes" id="UP001622690">
    <property type="component" value="Chromosome"/>
</dbReference>
<proteinExistence type="predicted"/>
<gene>
    <name evidence="2" type="ORF">OHU27_23195</name>
</gene>
<keyword evidence="3" id="KW-1185">Reference proteome</keyword>
<name>A0ABZ1IZ64_9ACTN</name>
<evidence type="ECO:0000313" key="2">
    <source>
        <dbReference type="EMBL" id="WTO85171.1"/>
    </source>
</evidence>
<evidence type="ECO:0000259" key="1">
    <source>
        <dbReference type="Pfam" id="PF09851"/>
    </source>
</evidence>
<evidence type="ECO:0000313" key="3">
    <source>
        <dbReference type="Proteomes" id="UP001622690"/>
    </source>
</evidence>
<dbReference type="InterPro" id="IPR018649">
    <property type="entry name" value="SHOCT"/>
</dbReference>
<accession>A0ABZ1IZ64</accession>
<dbReference type="Pfam" id="PF09851">
    <property type="entry name" value="SHOCT"/>
    <property type="match status" value="1"/>
</dbReference>
<dbReference type="EMBL" id="CP108125">
    <property type="protein sequence ID" value="WTO85171.1"/>
    <property type="molecule type" value="Genomic_DNA"/>
</dbReference>
<protein>
    <submittedName>
        <fullName evidence="2">SHOCT domain-containing protein</fullName>
    </submittedName>
</protein>
<reference evidence="2 3" key="1">
    <citation type="submission" date="2022-10" db="EMBL/GenBank/DDBJ databases">
        <title>The complete genomes of actinobacterial strains from the NBC collection.</title>
        <authorList>
            <person name="Joergensen T.S."/>
            <person name="Alvarez Arevalo M."/>
            <person name="Sterndorff E.B."/>
            <person name="Faurdal D."/>
            <person name="Vuksanovic O."/>
            <person name="Mourched A.-S."/>
            <person name="Charusanti P."/>
            <person name="Shaw S."/>
            <person name="Blin K."/>
            <person name="Weber T."/>
        </authorList>
    </citation>
    <scope>NUCLEOTIDE SEQUENCE [LARGE SCALE GENOMIC DNA]</scope>
    <source>
        <strain evidence="2 3">NBC_00206</strain>
    </source>
</reference>